<dbReference type="Pfam" id="PF00440">
    <property type="entry name" value="TetR_N"/>
    <property type="match status" value="1"/>
</dbReference>
<dbReference type="InterPro" id="IPR009057">
    <property type="entry name" value="Homeodomain-like_sf"/>
</dbReference>
<dbReference type="EMBL" id="UOEG01000049">
    <property type="protein sequence ID" value="VAV89669.1"/>
    <property type="molecule type" value="Genomic_DNA"/>
</dbReference>
<sequence>MSGKTSPRLTQDAWLQAGFEALAEQGAGALKAEPLARRMGTSKGSFYWHFTDVPAYHKALLEQWEAMAIRQIAAALATEYTPTGRLRRMGQVIADKAGGAVIEPAIRAWGKGHEGAANAVARLDEARLTYLRDLLSETGIENPEMARIIYAASIGMEDLGAEDRRENSRAMGSLVDLILALR</sequence>
<dbReference type="InterPro" id="IPR001647">
    <property type="entry name" value="HTH_TetR"/>
</dbReference>
<dbReference type="AlphaFoldDB" id="A0A3B0RCG7"/>
<gene>
    <name evidence="3" type="ORF">MNBD_ALPHA07-1768</name>
</gene>
<keyword evidence="1" id="KW-0238">DNA-binding</keyword>
<organism evidence="3">
    <name type="scientific">hydrothermal vent metagenome</name>
    <dbReference type="NCBI Taxonomy" id="652676"/>
    <lineage>
        <taxon>unclassified sequences</taxon>
        <taxon>metagenomes</taxon>
        <taxon>ecological metagenomes</taxon>
    </lineage>
</organism>
<protein>
    <submittedName>
        <fullName evidence="3">Transcriptional regulator, AcrR family</fullName>
    </submittedName>
</protein>
<name>A0A3B0RCG7_9ZZZZ</name>
<dbReference type="SUPFAM" id="SSF46689">
    <property type="entry name" value="Homeodomain-like"/>
    <property type="match status" value="1"/>
</dbReference>
<dbReference type="PROSITE" id="PS50977">
    <property type="entry name" value="HTH_TETR_2"/>
    <property type="match status" value="1"/>
</dbReference>
<evidence type="ECO:0000256" key="1">
    <source>
        <dbReference type="ARBA" id="ARBA00023125"/>
    </source>
</evidence>
<proteinExistence type="predicted"/>
<dbReference type="GO" id="GO:0003677">
    <property type="term" value="F:DNA binding"/>
    <property type="evidence" value="ECO:0007669"/>
    <property type="project" value="UniProtKB-KW"/>
</dbReference>
<feature type="domain" description="HTH tetR-type" evidence="2">
    <location>
        <begin position="8"/>
        <end position="68"/>
    </location>
</feature>
<accession>A0A3B0RCG7</accession>
<reference evidence="3" key="1">
    <citation type="submission" date="2018-06" db="EMBL/GenBank/DDBJ databases">
        <authorList>
            <person name="Zhirakovskaya E."/>
        </authorList>
    </citation>
    <scope>NUCLEOTIDE SEQUENCE</scope>
</reference>
<evidence type="ECO:0000313" key="3">
    <source>
        <dbReference type="EMBL" id="VAV89669.1"/>
    </source>
</evidence>
<dbReference type="Gene3D" id="1.10.357.10">
    <property type="entry name" value="Tetracycline Repressor, domain 2"/>
    <property type="match status" value="1"/>
</dbReference>
<evidence type="ECO:0000259" key="2">
    <source>
        <dbReference type="PROSITE" id="PS50977"/>
    </source>
</evidence>